<evidence type="ECO:0000313" key="1">
    <source>
        <dbReference type="EMBL" id="MBC3476007.1"/>
    </source>
</evidence>
<gene>
    <name evidence="1" type="ORF">HU747_10395</name>
</gene>
<reference evidence="1 2" key="1">
    <citation type="journal article" date="2020" name="Microorganisms">
        <title>Reliable Identification of Environmental Pseudomonas Isolates Using the rpoD Gene.</title>
        <authorList>
            <consortium name="The Broad Institute Genome Sequencing Platform"/>
            <person name="Girard L."/>
            <person name="Lood C."/>
            <person name="Rokni-Zadeh H."/>
            <person name="van Noort V."/>
            <person name="Lavigne R."/>
            <person name="De Mot R."/>
        </authorList>
    </citation>
    <scope>NUCLEOTIDE SEQUENCE [LARGE SCALE GENOMIC DNA]</scope>
    <source>
        <strain evidence="1 2">RW7P2</strain>
    </source>
</reference>
<dbReference type="EMBL" id="JABWRS010000006">
    <property type="protein sequence ID" value="MBC3476007.1"/>
    <property type="molecule type" value="Genomic_DNA"/>
</dbReference>
<proteinExistence type="predicted"/>
<accession>A0ABR6V6H4</accession>
<sequence>MKYYMLSRKKEPACPMGMLDATLYDKVYDDWGSVAHGYFPWYANAGRPNLHEKLPSGLILVGRSKKYLFGARQLIRDLYVFSSNFVSACRQANASFFDFEPVDFKVSNGSEVNPLGYYVGVFESYAIEEVVDPQSVLQVDEFDQVESFSKLVIREGFSAALFRIKDFNPEVSTLFCNEIFMQKAMDNHVQGIEFLSLDECDSSSLDTI</sequence>
<keyword evidence="2" id="KW-1185">Reference proteome</keyword>
<dbReference type="RefSeq" id="WP_186598628.1">
    <property type="nucleotide sequence ID" value="NZ_JABWRR010000004.1"/>
</dbReference>
<name>A0ABR6V6H4_9PSED</name>
<organism evidence="1 2">
    <name type="scientific">Pseudomonas taiwanensis</name>
    <dbReference type="NCBI Taxonomy" id="470150"/>
    <lineage>
        <taxon>Bacteria</taxon>
        <taxon>Pseudomonadati</taxon>
        <taxon>Pseudomonadota</taxon>
        <taxon>Gammaproteobacteria</taxon>
        <taxon>Pseudomonadales</taxon>
        <taxon>Pseudomonadaceae</taxon>
        <taxon>Pseudomonas</taxon>
    </lineage>
</organism>
<comment type="caution">
    <text evidence="1">The sequence shown here is derived from an EMBL/GenBank/DDBJ whole genome shotgun (WGS) entry which is preliminary data.</text>
</comment>
<dbReference type="Proteomes" id="UP000628086">
    <property type="component" value="Unassembled WGS sequence"/>
</dbReference>
<evidence type="ECO:0008006" key="3">
    <source>
        <dbReference type="Google" id="ProtNLM"/>
    </source>
</evidence>
<protein>
    <recommendedName>
        <fullName evidence="3">Immunity protein 43 domain-containing protein</fullName>
    </recommendedName>
</protein>
<evidence type="ECO:0000313" key="2">
    <source>
        <dbReference type="Proteomes" id="UP000628086"/>
    </source>
</evidence>